<keyword evidence="9 11" id="KW-0472">Membrane</keyword>
<evidence type="ECO:0000256" key="9">
    <source>
        <dbReference type="ARBA" id="ARBA00023136"/>
    </source>
</evidence>
<keyword evidence="3 11" id="KW-0813">Transport</keyword>
<accession>V4A3G3</accession>
<dbReference type="InterPro" id="IPR036734">
    <property type="entry name" value="Neur_chan_lig-bd_sf"/>
</dbReference>
<evidence type="ECO:0000256" key="7">
    <source>
        <dbReference type="ARBA" id="ARBA00022989"/>
    </source>
</evidence>
<dbReference type="GO" id="GO:0005230">
    <property type="term" value="F:extracellular ligand-gated monoatomic ion channel activity"/>
    <property type="evidence" value="ECO:0007669"/>
    <property type="project" value="InterPro"/>
</dbReference>
<feature type="domain" description="Neurotransmitter-gated ion-channel ligand-binding" evidence="12">
    <location>
        <begin position="4"/>
        <end position="193"/>
    </location>
</feature>
<feature type="transmembrane region" description="Helical" evidence="11">
    <location>
        <begin position="358"/>
        <end position="378"/>
    </location>
</feature>
<dbReference type="InterPro" id="IPR036719">
    <property type="entry name" value="Neuro-gated_channel_TM_sf"/>
</dbReference>
<dbReference type="CDD" id="cd18991">
    <property type="entry name" value="LGIC_ECD_GlyR"/>
    <property type="match status" value="1"/>
</dbReference>
<dbReference type="InterPro" id="IPR018000">
    <property type="entry name" value="Neurotransmitter_ion_chnl_CS"/>
</dbReference>
<dbReference type="RefSeq" id="XP_009059836.1">
    <property type="nucleotide sequence ID" value="XM_009061588.1"/>
</dbReference>
<proteinExistence type="inferred from homology"/>
<dbReference type="SUPFAM" id="SSF63712">
    <property type="entry name" value="Nicotinic receptor ligand binding domain-like"/>
    <property type="match status" value="1"/>
</dbReference>
<evidence type="ECO:0000256" key="4">
    <source>
        <dbReference type="ARBA" id="ARBA00022475"/>
    </source>
</evidence>
<dbReference type="CTD" id="20232467"/>
<keyword evidence="6" id="KW-0732">Signal</keyword>
<keyword evidence="7 11" id="KW-1133">Transmembrane helix</keyword>
<keyword evidence="5 11" id="KW-0812">Transmembrane</keyword>
<dbReference type="InterPro" id="IPR038050">
    <property type="entry name" value="Neuro_actylchol_rec"/>
</dbReference>
<dbReference type="EMBL" id="KB202591">
    <property type="protein sequence ID" value="ESO89475.1"/>
    <property type="molecule type" value="Genomic_DNA"/>
</dbReference>
<evidence type="ECO:0000259" key="12">
    <source>
        <dbReference type="Pfam" id="PF02931"/>
    </source>
</evidence>
<dbReference type="InterPro" id="IPR006028">
    <property type="entry name" value="GABAA/Glycine_rcpt"/>
</dbReference>
<dbReference type="KEGG" id="lgi:LOTGIDRAFT_125242"/>
<comment type="caution">
    <text evidence="11">Lacks conserved residue(s) required for the propagation of feature annotation.</text>
</comment>
<evidence type="ECO:0000256" key="3">
    <source>
        <dbReference type="ARBA" id="ARBA00022448"/>
    </source>
</evidence>
<reference evidence="14 15" key="1">
    <citation type="journal article" date="2013" name="Nature">
        <title>Insights into bilaterian evolution from three spiralian genomes.</title>
        <authorList>
            <person name="Simakov O."/>
            <person name="Marletaz F."/>
            <person name="Cho S.J."/>
            <person name="Edsinger-Gonzales E."/>
            <person name="Havlak P."/>
            <person name="Hellsten U."/>
            <person name="Kuo D.H."/>
            <person name="Larsson T."/>
            <person name="Lv J."/>
            <person name="Arendt D."/>
            <person name="Savage R."/>
            <person name="Osoegawa K."/>
            <person name="de Jong P."/>
            <person name="Grimwood J."/>
            <person name="Chapman J.A."/>
            <person name="Shapiro H."/>
            <person name="Aerts A."/>
            <person name="Otillar R.P."/>
            <person name="Terry A.Y."/>
            <person name="Boore J.L."/>
            <person name="Grigoriev I.V."/>
            <person name="Lindberg D.R."/>
            <person name="Seaver E.C."/>
            <person name="Weisblat D.A."/>
            <person name="Putnam N.H."/>
            <person name="Rokhsar D.S."/>
        </authorList>
    </citation>
    <scope>NUCLEOTIDE SEQUENCE [LARGE SCALE GENOMIC DNA]</scope>
</reference>
<dbReference type="Pfam" id="PF02931">
    <property type="entry name" value="Neur_chan_LBD"/>
    <property type="match status" value="1"/>
</dbReference>
<dbReference type="OMA" id="CLKHYAK"/>
<organism evidence="14 15">
    <name type="scientific">Lottia gigantea</name>
    <name type="common">Giant owl limpet</name>
    <dbReference type="NCBI Taxonomy" id="225164"/>
    <lineage>
        <taxon>Eukaryota</taxon>
        <taxon>Metazoa</taxon>
        <taxon>Spiralia</taxon>
        <taxon>Lophotrochozoa</taxon>
        <taxon>Mollusca</taxon>
        <taxon>Gastropoda</taxon>
        <taxon>Patellogastropoda</taxon>
        <taxon>Lottioidea</taxon>
        <taxon>Lottiidae</taxon>
        <taxon>Lottia</taxon>
    </lineage>
</organism>
<dbReference type="CDD" id="cd19049">
    <property type="entry name" value="LGIC_TM_anion"/>
    <property type="match status" value="1"/>
</dbReference>
<feature type="transmembrane region" description="Helical" evidence="11">
    <location>
        <begin position="259"/>
        <end position="280"/>
    </location>
</feature>
<evidence type="ECO:0000256" key="2">
    <source>
        <dbReference type="ARBA" id="ARBA00004236"/>
    </source>
</evidence>
<evidence type="ECO:0000259" key="13">
    <source>
        <dbReference type="Pfam" id="PF02932"/>
    </source>
</evidence>
<dbReference type="HOGENOM" id="CLU_010920_1_2_1"/>
<dbReference type="STRING" id="225164.V4A3G3"/>
<dbReference type="GeneID" id="20232467"/>
<dbReference type="PRINTS" id="PR00252">
    <property type="entry name" value="NRIONCHANNEL"/>
</dbReference>
<gene>
    <name evidence="14" type="ORF">LOTGIDRAFT_125242</name>
</gene>
<dbReference type="PRINTS" id="PR00253">
    <property type="entry name" value="GABAARECEPTR"/>
</dbReference>
<dbReference type="InterPro" id="IPR006202">
    <property type="entry name" value="Neur_chan_lig-bd"/>
</dbReference>
<keyword evidence="8 11" id="KW-0406">Ion transport</keyword>
<dbReference type="GO" id="GO:0005886">
    <property type="term" value="C:plasma membrane"/>
    <property type="evidence" value="ECO:0007669"/>
    <property type="project" value="UniProtKB-SubCell"/>
</dbReference>
<dbReference type="FunFam" id="2.70.170.10:FF:000065">
    <property type="entry name" value="Glutamate-gated chloride channel, putative"/>
    <property type="match status" value="1"/>
</dbReference>
<dbReference type="Gene3D" id="1.20.58.390">
    <property type="entry name" value="Neurotransmitter-gated ion-channel transmembrane domain"/>
    <property type="match status" value="1"/>
</dbReference>
<dbReference type="Proteomes" id="UP000030746">
    <property type="component" value="Unassembled WGS sequence"/>
</dbReference>
<dbReference type="AlphaFoldDB" id="V4A3G3"/>
<keyword evidence="15" id="KW-1185">Reference proteome</keyword>
<evidence type="ECO:0000256" key="6">
    <source>
        <dbReference type="ARBA" id="ARBA00022729"/>
    </source>
</evidence>
<keyword evidence="10 11" id="KW-0407">Ion channel</keyword>
<feature type="transmembrane region" description="Helical" evidence="11">
    <location>
        <begin position="197"/>
        <end position="218"/>
    </location>
</feature>
<evidence type="ECO:0000256" key="5">
    <source>
        <dbReference type="ARBA" id="ARBA00022692"/>
    </source>
</evidence>
<protein>
    <submittedName>
        <fullName evidence="14">Uncharacterized protein</fullName>
    </submittedName>
</protein>
<dbReference type="NCBIfam" id="TIGR00860">
    <property type="entry name" value="LIC"/>
    <property type="match status" value="1"/>
</dbReference>
<dbReference type="Pfam" id="PF02932">
    <property type="entry name" value="Neur_chan_memb"/>
    <property type="match status" value="1"/>
</dbReference>
<feature type="domain" description="Neurotransmitter-gated ion-channel transmembrane" evidence="13">
    <location>
        <begin position="201"/>
        <end position="285"/>
    </location>
</feature>
<name>V4A3G3_LOTGI</name>
<dbReference type="PROSITE" id="PS00236">
    <property type="entry name" value="NEUROTR_ION_CHANNEL"/>
    <property type="match status" value="1"/>
</dbReference>
<evidence type="ECO:0000256" key="1">
    <source>
        <dbReference type="ARBA" id="ARBA00004141"/>
    </source>
</evidence>
<evidence type="ECO:0000256" key="11">
    <source>
        <dbReference type="RuleBase" id="RU000687"/>
    </source>
</evidence>
<keyword evidence="4" id="KW-1003">Cell membrane</keyword>
<dbReference type="GO" id="GO:0004888">
    <property type="term" value="F:transmembrane signaling receptor activity"/>
    <property type="evidence" value="ECO:0007669"/>
    <property type="project" value="InterPro"/>
</dbReference>
<sequence>MFADRATSVTINVFLLSFDSISETEMDYSVEVYLTMIWVDERLQFHNYSEFQWLEVGTKLMESVWVPDAYFRNEKTAAFHDVTVPNRYLHLHPNGTVVYSMRLSLTLICRMDLLKYPLDTQVCPMVIQSYVYTTQNVQFLWDTNNPLTFDKEMELEQGLPQFAITKAVTENCTAALGETTFACIRAIFTLRRDVRYYIINVYIPSILIVVLSWVSFWLDLNATPARVSLGVLTVLTLNTHGSSVQAALPKVSYIKAIDVWTVACLIFVFAALLEFAYVNVLARQGSKPMKNCCYCENLNNKVRTFLFLVQFSHPINDLTRLCYKSCSEENNIIERPKVNKQITDWREQARKLDKVSRYAFPISFLTFNTFYWFIYIFVDL</sequence>
<evidence type="ECO:0000256" key="10">
    <source>
        <dbReference type="ARBA" id="ARBA00023303"/>
    </source>
</evidence>
<dbReference type="Gene3D" id="2.70.170.10">
    <property type="entry name" value="Neurotransmitter-gated ion-channel ligand-binding domain"/>
    <property type="match status" value="1"/>
</dbReference>
<evidence type="ECO:0000313" key="14">
    <source>
        <dbReference type="EMBL" id="ESO89475.1"/>
    </source>
</evidence>
<evidence type="ECO:0000256" key="8">
    <source>
        <dbReference type="ARBA" id="ARBA00023065"/>
    </source>
</evidence>
<dbReference type="OrthoDB" id="407674at2759"/>
<dbReference type="PANTHER" id="PTHR18945">
    <property type="entry name" value="NEUROTRANSMITTER GATED ION CHANNEL"/>
    <property type="match status" value="1"/>
</dbReference>
<comment type="subcellular location">
    <subcellularLocation>
        <location evidence="2">Cell membrane</location>
    </subcellularLocation>
    <subcellularLocation>
        <location evidence="1">Membrane</location>
        <topology evidence="1">Multi-pass membrane protein</topology>
    </subcellularLocation>
</comment>
<dbReference type="InterPro" id="IPR006029">
    <property type="entry name" value="Neurotrans-gated_channel_TM"/>
</dbReference>
<evidence type="ECO:0000313" key="15">
    <source>
        <dbReference type="Proteomes" id="UP000030746"/>
    </source>
</evidence>
<comment type="similarity">
    <text evidence="11">Belongs to the ligand-gated ion channel (TC 1.A.9) family.</text>
</comment>
<dbReference type="InterPro" id="IPR006201">
    <property type="entry name" value="Neur_channel"/>
</dbReference>
<dbReference type="SUPFAM" id="SSF90112">
    <property type="entry name" value="Neurotransmitter-gated ion-channel transmembrane pore"/>
    <property type="match status" value="1"/>
</dbReference>